<gene>
    <name evidence="1" type="ORF">E3O10_03305</name>
</gene>
<comment type="caution">
    <text evidence="1">The sequence shown here is derived from an EMBL/GenBank/DDBJ whole genome shotgun (WGS) entry which is preliminary data.</text>
</comment>
<dbReference type="STRING" id="1424661.SAMN05216281_11369"/>
<protein>
    <submittedName>
        <fullName evidence="1">Uncharacterized protein</fullName>
    </submittedName>
</protein>
<reference evidence="1 2" key="1">
    <citation type="submission" date="2019-03" db="EMBL/GenBank/DDBJ databases">
        <title>Genomics of glacier-inhabiting Cryobacterium strains.</title>
        <authorList>
            <person name="Liu Q."/>
            <person name="Xin Y.-H."/>
        </authorList>
    </citation>
    <scope>NUCLEOTIDE SEQUENCE [LARGE SCALE GENOMIC DNA]</scope>
    <source>
        <strain evidence="1 2">Hh15</strain>
    </source>
</reference>
<dbReference type="NCBIfam" id="NF038065">
    <property type="entry name" value="Pr6Pr"/>
    <property type="match status" value="1"/>
</dbReference>
<accession>A0A1H8J531</accession>
<dbReference type="Proteomes" id="UP000297654">
    <property type="component" value="Unassembled WGS sequence"/>
</dbReference>
<proteinExistence type="predicted"/>
<name>A0A1H8J531_9MICO</name>
<evidence type="ECO:0000313" key="2">
    <source>
        <dbReference type="Proteomes" id="UP000297654"/>
    </source>
</evidence>
<dbReference type="EMBL" id="SOFF01000012">
    <property type="protein sequence ID" value="TFB93314.1"/>
    <property type="molecule type" value="Genomic_DNA"/>
</dbReference>
<dbReference type="RefSeq" id="WP_092111229.1">
    <property type="nucleotide sequence ID" value="NZ_FOCN01000013.1"/>
</dbReference>
<dbReference type="InterPro" id="IPR049713">
    <property type="entry name" value="Pr6Pr-like"/>
</dbReference>
<keyword evidence="2" id="KW-1185">Reference proteome</keyword>
<dbReference type="AlphaFoldDB" id="A0A1H8J531"/>
<sequence>MRARTAFGVARLGLTSVGLVALIGYFQYTLGVATFAIANFFSYFTVQSAIASVFVFVTAAGVALRRPTDPAWLDMLRAMVTTYILVSGVVYGIIVWQSSGANYSIEVPWSSQLLHFVIPVFALIDWIVDPFKARLSWKYLGWAIVFPVFWLVFTLIRGPIVGWYPYFFLDARQVSGPGETVFYCLIIVAIITGVAALLTWITRLKRMPRHLVLPWRASA</sequence>
<evidence type="ECO:0000313" key="1">
    <source>
        <dbReference type="EMBL" id="TFB93314.1"/>
    </source>
</evidence>
<dbReference type="OrthoDB" id="9809977at2"/>
<organism evidence="1 2">
    <name type="scientific">Cryobacterium luteum</name>
    <dbReference type="NCBI Taxonomy" id="1424661"/>
    <lineage>
        <taxon>Bacteria</taxon>
        <taxon>Bacillati</taxon>
        <taxon>Actinomycetota</taxon>
        <taxon>Actinomycetes</taxon>
        <taxon>Micrococcales</taxon>
        <taxon>Microbacteriaceae</taxon>
        <taxon>Cryobacterium</taxon>
    </lineage>
</organism>